<dbReference type="KEGG" id="scm:SCHCO_02456072"/>
<dbReference type="GeneID" id="9586022"/>
<dbReference type="AlphaFoldDB" id="D8PY15"/>
<evidence type="ECO:0000313" key="2">
    <source>
        <dbReference type="EMBL" id="EFI99174.1"/>
    </source>
</evidence>
<gene>
    <name evidence="2" type="ORF">SCHCODRAFT_107374</name>
</gene>
<organism evidence="3">
    <name type="scientific">Schizophyllum commune (strain H4-8 / FGSC 9210)</name>
    <name type="common">Split gill fungus</name>
    <dbReference type="NCBI Taxonomy" id="578458"/>
    <lineage>
        <taxon>Eukaryota</taxon>
        <taxon>Fungi</taxon>
        <taxon>Dikarya</taxon>
        <taxon>Basidiomycota</taxon>
        <taxon>Agaricomycotina</taxon>
        <taxon>Agaricomycetes</taxon>
        <taxon>Agaricomycetidae</taxon>
        <taxon>Agaricales</taxon>
        <taxon>Schizophyllaceae</taxon>
        <taxon>Schizophyllum</taxon>
    </lineage>
</organism>
<feature type="non-terminal residue" evidence="2">
    <location>
        <position position="89"/>
    </location>
</feature>
<dbReference type="OrthoDB" id="10546801at2759"/>
<dbReference type="Proteomes" id="UP000007431">
    <property type="component" value="Unassembled WGS sequence"/>
</dbReference>
<feature type="region of interest" description="Disordered" evidence="1">
    <location>
        <begin position="49"/>
        <end position="69"/>
    </location>
</feature>
<evidence type="ECO:0000256" key="1">
    <source>
        <dbReference type="SAM" id="MobiDB-lite"/>
    </source>
</evidence>
<name>D8PY15_SCHCM</name>
<dbReference type="InParanoid" id="D8PY15"/>
<sequence>MRISSATSHIRSSSHQAALRYAAREQESKEIDDDRAWCEERFKWEEQARLGEQERQKRDEEEEAKAAKEREREILILRGGRWMGGGGWM</sequence>
<keyword evidence="3" id="KW-1185">Reference proteome</keyword>
<proteinExistence type="predicted"/>
<accession>D8PY15</accession>
<protein>
    <submittedName>
        <fullName evidence="2">Uncharacterized protein</fullName>
    </submittedName>
</protein>
<dbReference type="EMBL" id="GL377304">
    <property type="protein sequence ID" value="EFI99174.1"/>
    <property type="molecule type" value="Genomic_DNA"/>
</dbReference>
<dbReference type="HOGENOM" id="CLU_2456031_0_0_1"/>
<evidence type="ECO:0000313" key="3">
    <source>
        <dbReference type="Proteomes" id="UP000007431"/>
    </source>
</evidence>
<reference evidence="2 3" key="1">
    <citation type="journal article" date="2010" name="Nat. Biotechnol.">
        <title>Genome sequence of the model mushroom Schizophyllum commune.</title>
        <authorList>
            <person name="Ohm R.A."/>
            <person name="de Jong J.F."/>
            <person name="Lugones L.G."/>
            <person name="Aerts A."/>
            <person name="Kothe E."/>
            <person name="Stajich J.E."/>
            <person name="de Vries R.P."/>
            <person name="Record E."/>
            <person name="Levasseur A."/>
            <person name="Baker S.E."/>
            <person name="Bartholomew K.A."/>
            <person name="Coutinho P.M."/>
            <person name="Erdmann S."/>
            <person name="Fowler T.J."/>
            <person name="Gathman A.C."/>
            <person name="Lombard V."/>
            <person name="Henrissat B."/>
            <person name="Knabe N."/>
            <person name="Kuees U."/>
            <person name="Lilly W.W."/>
            <person name="Lindquist E."/>
            <person name="Lucas S."/>
            <person name="Magnuson J.K."/>
            <person name="Piumi F."/>
            <person name="Raudaskoski M."/>
            <person name="Salamov A."/>
            <person name="Schmutz J."/>
            <person name="Schwarze F.W.M.R."/>
            <person name="vanKuyk P.A."/>
            <person name="Horton J.S."/>
            <person name="Grigoriev I.V."/>
            <person name="Woesten H.A.B."/>
        </authorList>
    </citation>
    <scope>NUCLEOTIDE SEQUENCE [LARGE SCALE GENOMIC DNA]</scope>
    <source>
        <strain evidence="3">H4-8 / FGSC 9210</strain>
    </source>
</reference>